<dbReference type="EMBL" id="WVHS01000001">
    <property type="protein sequence ID" value="MXV14141.1"/>
    <property type="molecule type" value="Genomic_DNA"/>
</dbReference>
<dbReference type="PANTHER" id="PTHR30417">
    <property type="entry name" value="N-ACETYLMURAMOYL-L-ALANINE AMIDASE AMID"/>
    <property type="match status" value="1"/>
</dbReference>
<feature type="signal peptide" evidence="5">
    <location>
        <begin position="1"/>
        <end position="21"/>
    </location>
</feature>
<dbReference type="PANTHER" id="PTHR30417:SF1">
    <property type="entry name" value="N-ACETYLMURAMOYL-L-ALANINE AMIDASE AMID"/>
    <property type="match status" value="1"/>
</dbReference>
<dbReference type="GO" id="GO:0071555">
    <property type="term" value="P:cell wall organization"/>
    <property type="evidence" value="ECO:0007669"/>
    <property type="project" value="UniProtKB-KW"/>
</dbReference>
<feature type="chain" id="PRO_5029652131" description="N-acetylmuramoyl-L-alanine amidase" evidence="5">
    <location>
        <begin position="22"/>
        <end position="274"/>
    </location>
</feature>
<protein>
    <recommendedName>
        <fullName evidence="2">N-acetylmuramoyl-L-alanine amidase</fullName>
        <ecNumber evidence="2">3.5.1.28</ecNumber>
    </recommendedName>
</protein>
<evidence type="ECO:0000256" key="4">
    <source>
        <dbReference type="ARBA" id="ARBA00023316"/>
    </source>
</evidence>
<keyword evidence="5" id="KW-0732">Signal</keyword>
<dbReference type="GO" id="GO:0009253">
    <property type="term" value="P:peptidoglycan catabolic process"/>
    <property type="evidence" value="ECO:0007669"/>
    <property type="project" value="InterPro"/>
</dbReference>
<proteinExistence type="predicted"/>
<keyword evidence="4" id="KW-0961">Cell wall biogenesis/degradation</keyword>
<evidence type="ECO:0000256" key="2">
    <source>
        <dbReference type="ARBA" id="ARBA00011901"/>
    </source>
</evidence>
<dbReference type="InterPro" id="IPR002502">
    <property type="entry name" value="Amidase_domain"/>
</dbReference>
<comment type="catalytic activity">
    <reaction evidence="1">
        <text>Hydrolyzes the link between N-acetylmuramoyl residues and L-amino acid residues in certain cell-wall glycopeptides.</text>
        <dbReference type="EC" id="3.5.1.28"/>
    </reaction>
</comment>
<dbReference type="RefSeq" id="WP_160905140.1">
    <property type="nucleotide sequence ID" value="NZ_WVHS01000001.1"/>
</dbReference>
<dbReference type="CDD" id="cd06583">
    <property type="entry name" value="PGRP"/>
    <property type="match status" value="1"/>
</dbReference>
<dbReference type="InterPro" id="IPR051206">
    <property type="entry name" value="NAMLAA_amidase_2"/>
</dbReference>
<sequence>MKSTLSRCLLAVCGIAVSSCAPFKYKATNKVYKKQAKEFSRIYKYVPATNAGQDSLSLAADWVGTTNFSMRKPNFVVIHHTAQDSVGQTLSTFTLKRTEVSAHYVVAKDGTIYHMLNDYFRAHHAGVSKWGNATDLNSSSIGIELDNNGFEPFDDRQIASLLKLLGNLKKNYSIPAANFIGHADVAPRRKPDPNEHFPWQKLAEKGFGLWYDNIIEVAPANFDPVPALRIIGYDTGDLKSAVIAFKRHFIQSDIAPKLTQHDLDVLYNVYRKYL</sequence>
<dbReference type="SMART" id="SM00644">
    <property type="entry name" value="Ami_2"/>
    <property type="match status" value="1"/>
</dbReference>
<dbReference type="PROSITE" id="PS51257">
    <property type="entry name" value="PROKAR_LIPOPROTEIN"/>
    <property type="match status" value="1"/>
</dbReference>
<dbReference type="SUPFAM" id="SSF55846">
    <property type="entry name" value="N-acetylmuramoyl-L-alanine amidase-like"/>
    <property type="match status" value="1"/>
</dbReference>
<evidence type="ECO:0000313" key="7">
    <source>
        <dbReference type="EMBL" id="MXV14141.1"/>
    </source>
</evidence>
<evidence type="ECO:0000256" key="1">
    <source>
        <dbReference type="ARBA" id="ARBA00001561"/>
    </source>
</evidence>
<dbReference type="EC" id="3.5.1.28" evidence="2"/>
<keyword evidence="3" id="KW-0378">Hydrolase</keyword>
<keyword evidence="8" id="KW-1185">Reference proteome</keyword>
<gene>
    <name evidence="7" type="ORF">GS398_02420</name>
</gene>
<dbReference type="Gene3D" id="3.40.80.10">
    <property type="entry name" value="Peptidoglycan recognition protein-like"/>
    <property type="match status" value="1"/>
</dbReference>
<dbReference type="InterPro" id="IPR036505">
    <property type="entry name" value="Amidase/PGRP_sf"/>
</dbReference>
<accession>A0A7K1XT17</accession>
<dbReference type="Pfam" id="PF01510">
    <property type="entry name" value="Amidase_2"/>
    <property type="match status" value="1"/>
</dbReference>
<dbReference type="GO" id="GO:0019867">
    <property type="term" value="C:outer membrane"/>
    <property type="evidence" value="ECO:0007669"/>
    <property type="project" value="TreeGrafter"/>
</dbReference>
<evidence type="ECO:0000259" key="6">
    <source>
        <dbReference type="SMART" id="SM00644"/>
    </source>
</evidence>
<evidence type="ECO:0000256" key="5">
    <source>
        <dbReference type="SAM" id="SignalP"/>
    </source>
</evidence>
<name>A0A7K1XT17_9SPHI</name>
<evidence type="ECO:0000313" key="8">
    <source>
        <dbReference type="Proteomes" id="UP000451233"/>
    </source>
</evidence>
<dbReference type="Proteomes" id="UP000451233">
    <property type="component" value="Unassembled WGS sequence"/>
</dbReference>
<reference evidence="7 8" key="1">
    <citation type="submission" date="2019-11" db="EMBL/GenBank/DDBJ databases">
        <title>Pedobacter sp. HMF7056 Genome sequencing and assembly.</title>
        <authorList>
            <person name="Kang H."/>
            <person name="Kim H."/>
            <person name="Joh K."/>
        </authorList>
    </citation>
    <scope>NUCLEOTIDE SEQUENCE [LARGE SCALE GENOMIC DNA]</scope>
    <source>
        <strain evidence="7 8">HMF7056</strain>
    </source>
</reference>
<dbReference type="AlphaFoldDB" id="A0A7K1XT17"/>
<dbReference type="GO" id="GO:0008745">
    <property type="term" value="F:N-acetylmuramoyl-L-alanine amidase activity"/>
    <property type="evidence" value="ECO:0007669"/>
    <property type="project" value="UniProtKB-EC"/>
</dbReference>
<evidence type="ECO:0000256" key="3">
    <source>
        <dbReference type="ARBA" id="ARBA00022801"/>
    </source>
</evidence>
<organism evidence="7 8">
    <name type="scientific">Hufsiella ginkgonis</name>
    <dbReference type="NCBI Taxonomy" id="2695274"/>
    <lineage>
        <taxon>Bacteria</taxon>
        <taxon>Pseudomonadati</taxon>
        <taxon>Bacteroidota</taxon>
        <taxon>Sphingobacteriia</taxon>
        <taxon>Sphingobacteriales</taxon>
        <taxon>Sphingobacteriaceae</taxon>
        <taxon>Hufsiella</taxon>
    </lineage>
</organism>
<dbReference type="GO" id="GO:0009254">
    <property type="term" value="P:peptidoglycan turnover"/>
    <property type="evidence" value="ECO:0007669"/>
    <property type="project" value="TreeGrafter"/>
</dbReference>
<comment type="caution">
    <text evidence="7">The sequence shown here is derived from an EMBL/GenBank/DDBJ whole genome shotgun (WGS) entry which is preliminary data.</text>
</comment>
<feature type="domain" description="N-acetylmuramoyl-L-alanine amidase" evidence="6">
    <location>
        <begin position="61"/>
        <end position="194"/>
    </location>
</feature>